<proteinExistence type="predicted"/>
<evidence type="ECO:0000256" key="1">
    <source>
        <dbReference type="SAM" id="Coils"/>
    </source>
</evidence>
<dbReference type="InterPro" id="IPR036890">
    <property type="entry name" value="HATPase_C_sf"/>
</dbReference>
<evidence type="ECO:0000313" key="4">
    <source>
        <dbReference type="EMBL" id="XCH24929.1"/>
    </source>
</evidence>
<dbReference type="PANTHER" id="PTHR34220">
    <property type="entry name" value="SENSOR HISTIDINE KINASE YPDA"/>
    <property type="match status" value="1"/>
</dbReference>
<keyword evidence="1" id="KW-0175">Coiled coil</keyword>
<evidence type="ECO:0000259" key="3">
    <source>
        <dbReference type="Pfam" id="PF06580"/>
    </source>
</evidence>
<name>A0AAU8FLR3_9BACT</name>
<evidence type="ECO:0000256" key="2">
    <source>
        <dbReference type="SAM" id="Phobius"/>
    </source>
</evidence>
<dbReference type="GO" id="GO:0016020">
    <property type="term" value="C:membrane"/>
    <property type="evidence" value="ECO:0007669"/>
    <property type="project" value="InterPro"/>
</dbReference>
<dbReference type="Pfam" id="PF06580">
    <property type="entry name" value="His_kinase"/>
    <property type="match status" value="1"/>
</dbReference>
<feature type="domain" description="Signal transduction histidine kinase internal region" evidence="3">
    <location>
        <begin position="184"/>
        <end position="262"/>
    </location>
</feature>
<dbReference type="AlphaFoldDB" id="A0AAU8FLR3"/>
<keyword evidence="2" id="KW-1133">Transmembrane helix</keyword>
<feature type="transmembrane region" description="Helical" evidence="2">
    <location>
        <begin position="148"/>
        <end position="167"/>
    </location>
</feature>
<dbReference type="PANTHER" id="PTHR34220:SF7">
    <property type="entry name" value="SENSOR HISTIDINE KINASE YPDA"/>
    <property type="match status" value="1"/>
</dbReference>
<feature type="transmembrane region" description="Helical" evidence="2">
    <location>
        <begin position="20"/>
        <end position="44"/>
    </location>
</feature>
<accession>A0AAU8FLR3</accession>
<keyword evidence="4" id="KW-0418">Kinase</keyword>
<reference evidence="4" key="1">
    <citation type="submission" date="2024-06" db="EMBL/GenBank/DDBJ databases">
        <title>Sequencing and assembly of the genome of Dyadobacter sp. strain 676, a symbiont of Cyamopsis tetragonoloba.</title>
        <authorList>
            <person name="Guro P."/>
            <person name="Sazanova A."/>
            <person name="Kuznetsova I."/>
            <person name="Belimov A."/>
            <person name="Safronova V."/>
        </authorList>
    </citation>
    <scope>NUCLEOTIDE SEQUENCE</scope>
    <source>
        <strain evidence="4">676</strain>
    </source>
</reference>
<sequence length="369" mass="41795">MKIRSRFNLLDPTPLQRVLLHVLFWLLLLGLRFYLTLISFNVYSGFPVEYLLVSALLNTSLIAAAFYVIVGPVTVLVKKRRKFAVVLSMVAILFCYTVLDAAAEQLIVRSCGNCLSVLKESQAGYYELLQSGLINIVLKRLLSMGTPFFLLLTLSIPLCIKLALAGWRSQVKALELAKNNAELESAFLKSQINPHFLFNSLNNIYGLILREETQLSAELVARLSALLRYMLYETGHNRLAIGMELGLLKDYIELERIRLNDTLVTTRIHTDSSEYIMPPLLLIPLVENAFKFCPDEPGAYIRFSLDVERGHLRATLDNTASPGTVRREGEGIGLPNLRKRLDLYYPGRYRYEAAEEGGIYRVKLFIDIL</sequence>
<dbReference type="InterPro" id="IPR050640">
    <property type="entry name" value="Bact_2-comp_sensor_kinase"/>
</dbReference>
<dbReference type="InterPro" id="IPR010559">
    <property type="entry name" value="Sig_transdc_His_kin_internal"/>
</dbReference>
<dbReference type="EMBL" id="CP159289">
    <property type="protein sequence ID" value="XCH24929.1"/>
    <property type="molecule type" value="Genomic_DNA"/>
</dbReference>
<protein>
    <submittedName>
        <fullName evidence="4">Sensor histidine kinase</fullName>
    </submittedName>
</protein>
<keyword evidence="2" id="KW-0812">Transmembrane</keyword>
<keyword evidence="2" id="KW-0472">Membrane</keyword>
<organism evidence="4">
    <name type="scientific">Dyadobacter sp. 676</name>
    <dbReference type="NCBI Taxonomy" id="3088362"/>
    <lineage>
        <taxon>Bacteria</taxon>
        <taxon>Pseudomonadati</taxon>
        <taxon>Bacteroidota</taxon>
        <taxon>Cytophagia</taxon>
        <taxon>Cytophagales</taxon>
        <taxon>Spirosomataceae</taxon>
        <taxon>Dyadobacter</taxon>
    </lineage>
</organism>
<dbReference type="GO" id="GO:0000155">
    <property type="term" value="F:phosphorelay sensor kinase activity"/>
    <property type="evidence" value="ECO:0007669"/>
    <property type="project" value="InterPro"/>
</dbReference>
<feature type="transmembrane region" description="Helical" evidence="2">
    <location>
        <begin position="82"/>
        <end position="99"/>
    </location>
</feature>
<dbReference type="Gene3D" id="3.30.565.10">
    <property type="entry name" value="Histidine kinase-like ATPase, C-terminal domain"/>
    <property type="match status" value="1"/>
</dbReference>
<dbReference type="RefSeq" id="WP_353720236.1">
    <property type="nucleotide sequence ID" value="NZ_CP159289.1"/>
</dbReference>
<keyword evidence="4" id="KW-0808">Transferase</keyword>
<feature type="coiled-coil region" evidence="1">
    <location>
        <begin position="164"/>
        <end position="191"/>
    </location>
</feature>
<gene>
    <name evidence="4" type="ORF">ABV298_00410</name>
</gene>
<feature type="transmembrane region" description="Helical" evidence="2">
    <location>
        <begin position="50"/>
        <end position="70"/>
    </location>
</feature>